<proteinExistence type="predicted"/>
<name>A0ABV0RP83_9TELE</name>
<dbReference type="EMBL" id="JAHRIN010051390">
    <property type="protein sequence ID" value="MEQ2209487.1"/>
    <property type="molecule type" value="Genomic_DNA"/>
</dbReference>
<keyword evidence="3" id="KW-1185">Reference proteome</keyword>
<keyword evidence="1" id="KW-1133">Transmembrane helix</keyword>
<accession>A0ABV0RP83</accession>
<keyword evidence="1" id="KW-0812">Transmembrane</keyword>
<feature type="transmembrane region" description="Helical" evidence="1">
    <location>
        <begin position="12"/>
        <end position="33"/>
    </location>
</feature>
<protein>
    <submittedName>
        <fullName evidence="2">Uncharacterized protein</fullName>
    </submittedName>
</protein>
<organism evidence="2 3">
    <name type="scientific">Xenoophorus captivus</name>
    <dbReference type="NCBI Taxonomy" id="1517983"/>
    <lineage>
        <taxon>Eukaryota</taxon>
        <taxon>Metazoa</taxon>
        <taxon>Chordata</taxon>
        <taxon>Craniata</taxon>
        <taxon>Vertebrata</taxon>
        <taxon>Euteleostomi</taxon>
        <taxon>Actinopterygii</taxon>
        <taxon>Neopterygii</taxon>
        <taxon>Teleostei</taxon>
        <taxon>Neoteleostei</taxon>
        <taxon>Acanthomorphata</taxon>
        <taxon>Ovalentaria</taxon>
        <taxon>Atherinomorphae</taxon>
        <taxon>Cyprinodontiformes</taxon>
        <taxon>Goodeidae</taxon>
        <taxon>Xenoophorus</taxon>
    </lineage>
</organism>
<evidence type="ECO:0000313" key="3">
    <source>
        <dbReference type="Proteomes" id="UP001434883"/>
    </source>
</evidence>
<evidence type="ECO:0000256" key="1">
    <source>
        <dbReference type="SAM" id="Phobius"/>
    </source>
</evidence>
<gene>
    <name evidence="2" type="ORF">XENOCAPTIV_030831</name>
</gene>
<keyword evidence="1" id="KW-0472">Membrane</keyword>
<reference evidence="2 3" key="1">
    <citation type="submission" date="2021-06" db="EMBL/GenBank/DDBJ databases">
        <authorList>
            <person name="Palmer J.M."/>
        </authorList>
    </citation>
    <scope>NUCLEOTIDE SEQUENCE [LARGE SCALE GENOMIC DNA]</scope>
    <source>
        <strain evidence="2 3">XC_2019</strain>
        <tissue evidence="2">Muscle</tissue>
    </source>
</reference>
<comment type="caution">
    <text evidence="2">The sequence shown here is derived from an EMBL/GenBank/DDBJ whole genome shotgun (WGS) entry which is preliminary data.</text>
</comment>
<evidence type="ECO:0000313" key="2">
    <source>
        <dbReference type="EMBL" id="MEQ2209487.1"/>
    </source>
</evidence>
<dbReference type="Proteomes" id="UP001434883">
    <property type="component" value="Unassembled WGS sequence"/>
</dbReference>
<sequence length="103" mass="11598">MTLNVLCCSPKALKMALFLISFLISLGGVIHFGRTVEHAQLNRHRSSDVTRDYKPAGNNVSWPFPACLTGRRNGGAYLERQKLQANFCSTRPFLEELESWKSV</sequence>